<keyword evidence="6" id="KW-1133">Transmembrane helix</keyword>
<accession>A0AAD6MID1</accession>
<keyword evidence="2" id="KW-0433">Leucine-rich repeat</keyword>
<evidence type="ECO:0000259" key="9">
    <source>
        <dbReference type="Pfam" id="PF12819"/>
    </source>
</evidence>
<organism evidence="10 11">
    <name type="scientific">Populus alba x Populus x berolinensis</name>
    <dbReference type="NCBI Taxonomy" id="444605"/>
    <lineage>
        <taxon>Eukaryota</taxon>
        <taxon>Viridiplantae</taxon>
        <taxon>Streptophyta</taxon>
        <taxon>Embryophyta</taxon>
        <taxon>Tracheophyta</taxon>
        <taxon>Spermatophyta</taxon>
        <taxon>Magnoliopsida</taxon>
        <taxon>eudicotyledons</taxon>
        <taxon>Gunneridae</taxon>
        <taxon>Pentapetalae</taxon>
        <taxon>rosids</taxon>
        <taxon>fabids</taxon>
        <taxon>Malpighiales</taxon>
        <taxon>Salicaceae</taxon>
        <taxon>Saliceae</taxon>
        <taxon>Populus</taxon>
    </lineage>
</organism>
<feature type="domain" description="Malectin-like" evidence="9">
    <location>
        <begin position="28"/>
        <end position="368"/>
    </location>
</feature>
<evidence type="ECO:0000256" key="2">
    <source>
        <dbReference type="ARBA" id="ARBA00022614"/>
    </source>
</evidence>
<evidence type="ECO:0000256" key="8">
    <source>
        <dbReference type="SAM" id="SignalP"/>
    </source>
</evidence>
<evidence type="ECO:0000256" key="1">
    <source>
        <dbReference type="ARBA" id="ARBA00004167"/>
    </source>
</evidence>
<sequence length="577" mass="63708">MSLSIFLLWLLCIPLSVHPLPAPRGFQLNCGASEDITHGNLKFIPDKGFISVGNKSAIKTADVLPVLSTLRFFPDTSAKKYCYVLPVIKGGKYLVRTTYYYGGYDGGEEPPVFDQIIQGTKWSTVNTTEDYANGMSSYYEIIVASLAKTLSVCLARNVHTTSSPFISALEIEYLGNSVYNSTDFSKYALVTVARDNFGADEEIIGKTSENILETSDGEYVKTIEPSFPDDQFNRLWQPFIDQNPVVECQNNVSSSEFWNFPPQRAFASAITTSRGKTIKIQWPPVSLPSTKYYIALYFQDNRTPSPYSWRVFSVSINGQNFYKDLNVTANGVTVYGSEWPLSGQTEITLTPGNNIPVGPVINAGEIYHILPLGGRTLTRDGSPLLPSYDHLFVEVMAMENLARRFVNPPSDWSGDPCLPPENSWTGVKCSQDKLARVVALNLTSMGISGSLHSSLANLTAVAHIWLGGNKLSGSIPNLSKLKELQTLHLENNKLEGTIPQSLGQLGQLRELFLQNNNLDGRVPDSLRNKKGLNIQQYSIDFIAANKGVSWESSIFLSKQNANGEPRRGAQQVFPSPL</sequence>
<dbReference type="PANTHER" id="PTHR45631">
    <property type="entry name" value="OS07G0107800 PROTEIN-RELATED"/>
    <property type="match status" value="1"/>
</dbReference>
<dbReference type="SUPFAM" id="SSF52058">
    <property type="entry name" value="L domain-like"/>
    <property type="match status" value="1"/>
</dbReference>
<evidence type="ECO:0000256" key="3">
    <source>
        <dbReference type="ARBA" id="ARBA00022692"/>
    </source>
</evidence>
<protein>
    <recommendedName>
        <fullName evidence="9">Malectin-like domain-containing protein</fullName>
    </recommendedName>
</protein>
<reference evidence="10" key="1">
    <citation type="journal article" date="2023" name="Mol. Ecol. Resour.">
        <title>Chromosome-level genome assembly of a triploid poplar Populus alba 'Berolinensis'.</title>
        <authorList>
            <person name="Chen S."/>
            <person name="Yu Y."/>
            <person name="Wang X."/>
            <person name="Wang S."/>
            <person name="Zhang T."/>
            <person name="Zhou Y."/>
            <person name="He R."/>
            <person name="Meng N."/>
            <person name="Wang Y."/>
            <person name="Liu W."/>
            <person name="Liu Z."/>
            <person name="Liu J."/>
            <person name="Guo Q."/>
            <person name="Huang H."/>
            <person name="Sederoff R.R."/>
            <person name="Wang G."/>
            <person name="Qu G."/>
            <person name="Chen S."/>
        </authorList>
    </citation>
    <scope>NUCLEOTIDE SEQUENCE</scope>
    <source>
        <strain evidence="10">SC-2020</strain>
    </source>
</reference>
<dbReference type="InterPro" id="IPR024788">
    <property type="entry name" value="Malectin-like_Carb-bd_dom"/>
</dbReference>
<dbReference type="Gene3D" id="2.60.120.430">
    <property type="entry name" value="Galactose-binding lectin"/>
    <property type="match status" value="2"/>
</dbReference>
<feature type="chain" id="PRO_5042045323" description="Malectin-like domain-containing protein" evidence="8">
    <location>
        <begin position="20"/>
        <end position="577"/>
    </location>
</feature>
<comment type="subcellular location">
    <subcellularLocation>
        <location evidence="1">Membrane</location>
        <topology evidence="1">Single-pass membrane protein</topology>
    </subcellularLocation>
</comment>
<dbReference type="Proteomes" id="UP001164929">
    <property type="component" value="Chromosome 9"/>
</dbReference>
<dbReference type="FunFam" id="3.80.10.10:FF:000129">
    <property type="entry name" value="Leucine-rich repeat receptor-like kinase"/>
    <property type="match status" value="1"/>
</dbReference>
<keyword evidence="4 8" id="KW-0732">Signal</keyword>
<proteinExistence type="predicted"/>
<dbReference type="GO" id="GO:0016020">
    <property type="term" value="C:membrane"/>
    <property type="evidence" value="ECO:0007669"/>
    <property type="project" value="UniProtKB-SubCell"/>
</dbReference>
<keyword evidence="7" id="KW-0472">Membrane</keyword>
<feature type="signal peptide" evidence="8">
    <location>
        <begin position="1"/>
        <end position="19"/>
    </location>
</feature>
<gene>
    <name evidence="10" type="ORF">NC653_023344</name>
</gene>
<dbReference type="InterPro" id="IPR032675">
    <property type="entry name" value="LRR_dom_sf"/>
</dbReference>
<evidence type="ECO:0000256" key="7">
    <source>
        <dbReference type="ARBA" id="ARBA00023136"/>
    </source>
</evidence>
<dbReference type="Gene3D" id="3.80.10.10">
    <property type="entry name" value="Ribonuclease Inhibitor"/>
    <property type="match status" value="1"/>
</dbReference>
<evidence type="ECO:0000313" key="11">
    <source>
        <dbReference type="Proteomes" id="UP001164929"/>
    </source>
</evidence>
<dbReference type="PANTHER" id="PTHR45631:SF45">
    <property type="entry name" value="LEUCINE-RICH REPEAT (LRR) FAMILY PROTEIN"/>
    <property type="match status" value="1"/>
</dbReference>
<dbReference type="AlphaFoldDB" id="A0AAD6MID1"/>
<evidence type="ECO:0000313" key="10">
    <source>
        <dbReference type="EMBL" id="KAJ6985350.1"/>
    </source>
</evidence>
<dbReference type="Pfam" id="PF12819">
    <property type="entry name" value="Malectin_like"/>
    <property type="match status" value="1"/>
</dbReference>
<comment type="caution">
    <text evidence="10">The sequence shown here is derived from an EMBL/GenBank/DDBJ whole genome shotgun (WGS) entry which is preliminary data.</text>
</comment>
<evidence type="ECO:0000256" key="4">
    <source>
        <dbReference type="ARBA" id="ARBA00022729"/>
    </source>
</evidence>
<keyword evidence="11" id="KW-1185">Reference proteome</keyword>
<name>A0AAD6MID1_9ROSI</name>
<keyword evidence="3" id="KW-0812">Transmembrane</keyword>
<evidence type="ECO:0000256" key="5">
    <source>
        <dbReference type="ARBA" id="ARBA00022737"/>
    </source>
</evidence>
<dbReference type="Pfam" id="PF00560">
    <property type="entry name" value="LRR_1"/>
    <property type="match status" value="2"/>
</dbReference>
<dbReference type="EMBL" id="JAQIZT010000009">
    <property type="protein sequence ID" value="KAJ6985350.1"/>
    <property type="molecule type" value="Genomic_DNA"/>
</dbReference>
<keyword evidence="5" id="KW-0677">Repeat</keyword>
<evidence type="ECO:0000256" key="6">
    <source>
        <dbReference type="ARBA" id="ARBA00022989"/>
    </source>
</evidence>
<dbReference type="InterPro" id="IPR001611">
    <property type="entry name" value="Leu-rich_rpt"/>
</dbReference>